<evidence type="ECO:0000256" key="9">
    <source>
        <dbReference type="SAM" id="Phobius"/>
    </source>
</evidence>
<keyword evidence="5" id="KW-0653">Protein transport</keyword>
<dbReference type="EMBL" id="LAZR01030202">
    <property type="protein sequence ID" value="KKL57326.1"/>
    <property type="molecule type" value="Genomic_DNA"/>
</dbReference>
<dbReference type="NCBIfam" id="TIGR00964">
    <property type="entry name" value="secE_bact"/>
    <property type="match status" value="1"/>
</dbReference>
<dbReference type="Gene3D" id="1.20.5.1030">
    <property type="entry name" value="Preprotein translocase secy subunit"/>
    <property type="match status" value="1"/>
</dbReference>
<evidence type="ECO:0000256" key="1">
    <source>
        <dbReference type="ARBA" id="ARBA00004370"/>
    </source>
</evidence>
<evidence type="ECO:0000256" key="6">
    <source>
        <dbReference type="ARBA" id="ARBA00022989"/>
    </source>
</evidence>
<dbReference type="Pfam" id="PF00584">
    <property type="entry name" value="SecE"/>
    <property type="match status" value="1"/>
</dbReference>
<dbReference type="GO" id="GO:0008320">
    <property type="term" value="F:protein transmembrane transporter activity"/>
    <property type="evidence" value="ECO:0007669"/>
    <property type="project" value="InterPro"/>
</dbReference>
<evidence type="ECO:0000313" key="10">
    <source>
        <dbReference type="EMBL" id="KKL57326.1"/>
    </source>
</evidence>
<dbReference type="AlphaFoldDB" id="A0A0F9DU99"/>
<dbReference type="PANTHER" id="PTHR33910:SF1">
    <property type="entry name" value="PROTEIN TRANSLOCASE SUBUNIT SECE"/>
    <property type="match status" value="1"/>
</dbReference>
<protein>
    <recommendedName>
        <fullName evidence="11">Preprotein translocase subunit SecE</fullName>
    </recommendedName>
</protein>
<evidence type="ECO:0000256" key="2">
    <source>
        <dbReference type="ARBA" id="ARBA00022448"/>
    </source>
</evidence>
<dbReference type="GO" id="GO:0006886">
    <property type="term" value="P:intracellular protein transport"/>
    <property type="evidence" value="ECO:0007669"/>
    <property type="project" value="InterPro"/>
</dbReference>
<sequence>MDIISELRKVVWPSRQDATYLTIVVLIVAAIIGAALGGIDIGFGWLIDNTLLK</sequence>
<evidence type="ECO:0000256" key="8">
    <source>
        <dbReference type="ARBA" id="ARBA00023136"/>
    </source>
</evidence>
<dbReference type="HAMAP" id="MF_00422">
    <property type="entry name" value="SecE"/>
    <property type="match status" value="1"/>
</dbReference>
<gene>
    <name evidence="10" type="ORF">LCGC14_2236520</name>
</gene>
<keyword evidence="6 9" id="KW-1133">Transmembrane helix</keyword>
<comment type="subcellular location">
    <subcellularLocation>
        <location evidence="1">Membrane</location>
    </subcellularLocation>
</comment>
<accession>A0A0F9DU99</accession>
<keyword evidence="2" id="KW-0813">Transport</keyword>
<comment type="caution">
    <text evidence="10">The sequence shown here is derived from an EMBL/GenBank/DDBJ whole genome shotgun (WGS) entry which is preliminary data.</text>
</comment>
<dbReference type="PANTHER" id="PTHR33910">
    <property type="entry name" value="PROTEIN TRANSLOCASE SUBUNIT SECE"/>
    <property type="match status" value="1"/>
</dbReference>
<evidence type="ECO:0000256" key="3">
    <source>
        <dbReference type="ARBA" id="ARBA00022475"/>
    </source>
</evidence>
<proteinExistence type="inferred from homology"/>
<dbReference type="InterPro" id="IPR038379">
    <property type="entry name" value="SecE_sf"/>
</dbReference>
<dbReference type="GO" id="GO:0043952">
    <property type="term" value="P:protein transport by the Sec complex"/>
    <property type="evidence" value="ECO:0007669"/>
    <property type="project" value="TreeGrafter"/>
</dbReference>
<keyword evidence="7" id="KW-0811">Translocation</keyword>
<reference evidence="10" key="1">
    <citation type="journal article" date="2015" name="Nature">
        <title>Complex archaea that bridge the gap between prokaryotes and eukaryotes.</title>
        <authorList>
            <person name="Spang A."/>
            <person name="Saw J.H."/>
            <person name="Jorgensen S.L."/>
            <person name="Zaremba-Niedzwiedzka K."/>
            <person name="Martijn J."/>
            <person name="Lind A.E."/>
            <person name="van Eijk R."/>
            <person name="Schleper C."/>
            <person name="Guy L."/>
            <person name="Ettema T.J."/>
        </authorList>
    </citation>
    <scope>NUCLEOTIDE SEQUENCE</scope>
</reference>
<name>A0A0F9DU99_9ZZZZ</name>
<dbReference type="GO" id="GO:0005886">
    <property type="term" value="C:plasma membrane"/>
    <property type="evidence" value="ECO:0007669"/>
    <property type="project" value="TreeGrafter"/>
</dbReference>
<dbReference type="GO" id="GO:0009306">
    <property type="term" value="P:protein secretion"/>
    <property type="evidence" value="ECO:0007669"/>
    <property type="project" value="InterPro"/>
</dbReference>
<evidence type="ECO:0008006" key="11">
    <source>
        <dbReference type="Google" id="ProtNLM"/>
    </source>
</evidence>
<keyword evidence="8 9" id="KW-0472">Membrane</keyword>
<keyword evidence="3" id="KW-1003">Cell membrane</keyword>
<evidence type="ECO:0000256" key="4">
    <source>
        <dbReference type="ARBA" id="ARBA00022692"/>
    </source>
</evidence>
<dbReference type="InterPro" id="IPR005807">
    <property type="entry name" value="SecE_bac"/>
</dbReference>
<dbReference type="GO" id="GO:0006605">
    <property type="term" value="P:protein targeting"/>
    <property type="evidence" value="ECO:0007669"/>
    <property type="project" value="InterPro"/>
</dbReference>
<evidence type="ECO:0000256" key="5">
    <source>
        <dbReference type="ARBA" id="ARBA00022927"/>
    </source>
</evidence>
<feature type="transmembrane region" description="Helical" evidence="9">
    <location>
        <begin position="20"/>
        <end position="47"/>
    </location>
</feature>
<organism evidence="10">
    <name type="scientific">marine sediment metagenome</name>
    <dbReference type="NCBI Taxonomy" id="412755"/>
    <lineage>
        <taxon>unclassified sequences</taxon>
        <taxon>metagenomes</taxon>
        <taxon>ecological metagenomes</taxon>
    </lineage>
</organism>
<dbReference type="InterPro" id="IPR001901">
    <property type="entry name" value="Translocase_SecE/Sec61-g"/>
</dbReference>
<evidence type="ECO:0000256" key="7">
    <source>
        <dbReference type="ARBA" id="ARBA00023010"/>
    </source>
</evidence>
<keyword evidence="4 9" id="KW-0812">Transmembrane</keyword>